<reference evidence="2 3" key="1">
    <citation type="journal article" date="2018" name="PLoS Genet.">
        <title>Population sequencing reveals clonal diversity and ancestral inbreeding in the grapevine cultivar Chardonnay.</title>
        <authorList>
            <person name="Roach M.J."/>
            <person name="Johnson D.L."/>
            <person name="Bohlmann J."/>
            <person name="van Vuuren H.J."/>
            <person name="Jones S.J."/>
            <person name="Pretorius I.S."/>
            <person name="Schmidt S.A."/>
            <person name="Borneman A.R."/>
        </authorList>
    </citation>
    <scope>NUCLEOTIDE SEQUENCE [LARGE SCALE GENOMIC DNA]</scope>
    <source>
        <strain evidence="3">cv. Chardonnay</strain>
        <tissue evidence="2">Leaf</tissue>
    </source>
</reference>
<feature type="compositionally biased region" description="Basic and acidic residues" evidence="1">
    <location>
        <begin position="210"/>
        <end position="225"/>
    </location>
</feature>
<dbReference type="AlphaFoldDB" id="A0A438HJC0"/>
<evidence type="ECO:0000313" key="3">
    <source>
        <dbReference type="Proteomes" id="UP000288805"/>
    </source>
</evidence>
<accession>A0A438HJC0</accession>
<gene>
    <name evidence="2" type="ORF">CK203_041316</name>
</gene>
<protein>
    <submittedName>
        <fullName evidence="2">Uncharacterized protein</fullName>
    </submittedName>
</protein>
<dbReference type="EMBL" id="QGNW01000215">
    <property type="protein sequence ID" value="RVW84544.1"/>
    <property type="molecule type" value="Genomic_DNA"/>
</dbReference>
<dbReference type="Proteomes" id="UP000288805">
    <property type="component" value="Unassembled WGS sequence"/>
</dbReference>
<feature type="compositionally biased region" description="Basic residues" evidence="1">
    <location>
        <begin position="267"/>
        <end position="277"/>
    </location>
</feature>
<sequence length="352" mass="38703">MKYKCQLHFVFVSSLPLQVPFPFLSFSTPYLFNSLQFQGFSASGFSSMGLFPTAKAASESLSMQRFPISEASSFGSPSLGRLPPVEAGSSKNRSTAGRSQHCSPDGPSQHCCPAGPSQRCSPAWQHGRLAGPSQHLCPAMPPPKPSKSMRSQRPFSPKMESNFSSDACLDLKHHDSSNEEFGATEKQRSSSKIVICVGGKKLSASEDVAEEKAAGEGEEGKVNEAREEEEQVQEKWNLVPRKPEGKCITGAGKEPQWPQGSPSQRTPNKKHAKKEKRIKLSVALSRREIEEDMFAMTRSRLSRKPKKRPKKLQDMVDGPSIVANVFYFDALQHLSPAFSLQTVTPSLYNSRG</sequence>
<comment type="caution">
    <text evidence="2">The sequence shown here is derived from an EMBL/GenBank/DDBJ whole genome shotgun (WGS) entry which is preliminary data.</text>
</comment>
<dbReference type="InterPro" id="IPR012438">
    <property type="entry name" value="DUF1639"/>
</dbReference>
<evidence type="ECO:0000256" key="1">
    <source>
        <dbReference type="SAM" id="MobiDB-lite"/>
    </source>
</evidence>
<dbReference type="PANTHER" id="PTHR33130:SF91">
    <property type="match status" value="1"/>
</dbReference>
<proteinExistence type="predicted"/>
<dbReference type="Pfam" id="PF07797">
    <property type="entry name" value="DUF1639"/>
    <property type="match status" value="1"/>
</dbReference>
<feature type="region of interest" description="Disordered" evidence="1">
    <location>
        <begin position="204"/>
        <end position="277"/>
    </location>
</feature>
<name>A0A438HJC0_VITVI</name>
<organism evidence="2 3">
    <name type="scientific">Vitis vinifera</name>
    <name type="common">Grape</name>
    <dbReference type="NCBI Taxonomy" id="29760"/>
    <lineage>
        <taxon>Eukaryota</taxon>
        <taxon>Viridiplantae</taxon>
        <taxon>Streptophyta</taxon>
        <taxon>Embryophyta</taxon>
        <taxon>Tracheophyta</taxon>
        <taxon>Spermatophyta</taxon>
        <taxon>Magnoliopsida</taxon>
        <taxon>eudicotyledons</taxon>
        <taxon>Gunneridae</taxon>
        <taxon>Pentapetalae</taxon>
        <taxon>rosids</taxon>
        <taxon>Vitales</taxon>
        <taxon>Vitaceae</taxon>
        <taxon>Viteae</taxon>
        <taxon>Vitis</taxon>
    </lineage>
</organism>
<dbReference type="PANTHER" id="PTHR33130">
    <property type="entry name" value="PUTATIVE (DUF1639)-RELATED"/>
    <property type="match status" value="1"/>
</dbReference>
<feature type="region of interest" description="Disordered" evidence="1">
    <location>
        <begin position="73"/>
        <end position="162"/>
    </location>
</feature>
<evidence type="ECO:0000313" key="2">
    <source>
        <dbReference type="EMBL" id="RVW84544.1"/>
    </source>
</evidence>
<feature type="compositionally biased region" description="Polar residues" evidence="1">
    <location>
        <begin position="89"/>
        <end position="102"/>
    </location>
</feature>